<name>A0A1C6VHQ3_9ACTN</name>
<accession>A0A1C6VHQ3</accession>
<dbReference type="Gene3D" id="3.10.28.10">
    <property type="entry name" value="Homing endonucleases"/>
    <property type="match status" value="1"/>
</dbReference>
<dbReference type="AlphaFoldDB" id="A0A1C6VHQ3"/>
<evidence type="ECO:0000313" key="2">
    <source>
        <dbReference type="Proteomes" id="UP000198605"/>
    </source>
</evidence>
<evidence type="ECO:0008006" key="3">
    <source>
        <dbReference type="Google" id="ProtNLM"/>
    </source>
</evidence>
<dbReference type="SUPFAM" id="SSF55608">
    <property type="entry name" value="Homing endonucleases"/>
    <property type="match status" value="1"/>
</dbReference>
<evidence type="ECO:0000313" key="1">
    <source>
        <dbReference type="EMBL" id="SCL65747.1"/>
    </source>
</evidence>
<dbReference type="OrthoDB" id="3368368at2"/>
<proteinExistence type="predicted"/>
<organism evidence="1 2">
    <name type="scientific">Micromonospora chersina</name>
    <dbReference type="NCBI Taxonomy" id="47854"/>
    <lineage>
        <taxon>Bacteria</taxon>
        <taxon>Bacillati</taxon>
        <taxon>Actinomycetota</taxon>
        <taxon>Actinomycetes</taxon>
        <taxon>Micromonosporales</taxon>
        <taxon>Micromonosporaceae</taxon>
        <taxon>Micromonospora</taxon>
    </lineage>
</organism>
<dbReference type="EMBL" id="FMIB01000002">
    <property type="protein sequence ID" value="SCL65747.1"/>
    <property type="molecule type" value="Genomic_DNA"/>
</dbReference>
<sequence length="312" mass="34176">MTRVGRRLTPAEREEILARATSGDSITAIGVRYGVTRQAIRGLLRRNGVPPRRAGTLTDAQRSEVVRRFLGGASLSQIAADFGVTAPSVRGLVLRRGIQIRSVSEGLRHDAFDSFEPDTCYWIGFLFADGCVSYRPGHIPQISVGLAERDRDHLVALRSYLGCDNSISRTSPTHGSCQFSVRSHRLADRLVELGRYKQAIDERLVASRDFWRGVVDGDGSLGIYRRPAPSTRSFAQFRVVGRRHVLDAFVAFLENEGITGLSVRPHRSIFTVGTTCGPAERIAALLYAGAATALARKAETAARMIGRQREGA</sequence>
<reference evidence="2" key="1">
    <citation type="submission" date="2016-06" db="EMBL/GenBank/DDBJ databases">
        <authorList>
            <person name="Varghese N."/>
            <person name="Submissions Spin"/>
        </authorList>
    </citation>
    <scope>NUCLEOTIDE SEQUENCE [LARGE SCALE GENOMIC DNA]</scope>
    <source>
        <strain evidence="2">DSM 44151</strain>
    </source>
</reference>
<dbReference type="GeneID" id="43280662"/>
<dbReference type="InterPro" id="IPR027434">
    <property type="entry name" value="Homing_endonucl"/>
</dbReference>
<dbReference type="RefSeq" id="WP_091316357.1">
    <property type="nucleotide sequence ID" value="NZ_FMIB01000002.1"/>
</dbReference>
<protein>
    <recommendedName>
        <fullName evidence="3">DOD-type homing endonuclease domain-containing protein</fullName>
    </recommendedName>
</protein>
<gene>
    <name evidence="1" type="ORF">GA0070603_4034</name>
</gene>
<keyword evidence="2" id="KW-1185">Reference proteome</keyword>
<dbReference type="Proteomes" id="UP000198605">
    <property type="component" value="Unassembled WGS sequence"/>
</dbReference>